<dbReference type="Proteomes" id="UP000451565">
    <property type="component" value="Unassembled WGS sequence"/>
</dbReference>
<sequence>MMPMVRVGSLFQAWLALAFLVATVLIPTLANSAETNSVAGTMHDVTATLKVFNRDIVTFRSTLMGISSHDRALRAKARIEDQLDNPGPKKVTIQASPLGSLVQIDGAT</sequence>
<keyword evidence="2" id="KW-1185">Reference proteome</keyword>
<organism evidence="1 2">
    <name type="scientific">Glaciimonas soli</name>
    <dbReference type="NCBI Taxonomy" id="2590999"/>
    <lineage>
        <taxon>Bacteria</taxon>
        <taxon>Pseudomonadati</taxon>
        <taxon>Pseudomonadota</taxon>
        <taxon>Betaproteobacteria</taxon>
        <taxon>Burkholderiales</taxon>
        <taxon>Oxalobacteraceae</taxon>
        <taxon>Glaciimonas</taxon>
    </lineage>
</organism>
<reference evidence="1 2" key="1">
    <citation type="submission" date="2019-10" db="EMBL/GenBank/DDBJ databases">
        <title>Glaciimonas soli sp. nov., a psychrophilic bacterium isolated from the forest soil of a high elevation mountain in Taiwan.</title>
        <authorList>
            <person name="Wang L.-T."/>
            <person name="Shieh W.Y."/>
        </authorList>
    </citation>
    <scope>NUCLEOTIDE SEQUENCE [LARGE SCALE GENOMIC DNA]</scope>
    <source>
        <strain evidence="1 2">GS1</strain>
    </source>
</reference>
<name>A0A843YJX6_9BURK</name>
<dbReference type="EMBL" id="WINI01000001">
    <property type="protein sequence ID" value="MQQ99279.1"/>
    <property type="molecule type" value="Genomic_DNA"/>
</dbReference>
<comment type="caution">
    <text evidence="1">The sequence shown here is derived from an EMBL/GenBank/DDBJ whole genome shotgun (WGS) entry which is preliminary data.</text>
</comment>
<evidence type="ECO:0000313" key="1">
    <source>
        <dbReference type="EMBL" id="MQQ99279.1"/>
    </source>
</evidence>
<proteinExistence type="predicted"/>
<accession>A0A843YJX6</accession>
<dbReference type="AlphaFoldDB" id="A0A843YJX6"/>
<protein>
    <submittedName>
        <fullName evidence="1">Uncharacterized protein</fullName>
    </submittedName>
</protein>
<gene>
    <name evidence="1" type="ORF">GEV47_01085</name>
</gene>
<dbReference type="RefSeq" id="WP_153232879.1">
    <property type="nucleotide sequence ID" value="NZ_WINI01000001.1"/>
</dbReference>
<evidence type="ECO:0000313" key="2">
    <source>
        <dbReference type="Proteomes" id="UP000451565"/>
    </source>
</evidence>